<dbReference type="AlphaFoldDB" id="X1MG98"/>
<dbReference type="InterPro" id="IPR036928">
    <property type="entry name" value="AS_sf"/>
</dbReference>
<comment type="caution">
    <text evidence="2">The sequence shown here is derived from an EMBL/GenBank/DDBJ whole genome shotgun (WGS) entry which is preliminary data.</text>
</comment>
<accession>X1MG98</accession>
<dbReference type="InterPro" id="IPR000120">
    <property type="entry name" value="Amidase"/>
</dbReference>
<dbReference type="SUPFAM" id="SSF75304">
    <property type="entry name" value="Amidase signature (AS) enzymes"/>
    <property type="match status" value="1"/>
</dbReference>
<gene>
    <name evidence="2" type="ORF">S06H3_28702</name>
</gene>
<dbReference type="PANTHER" id="PTHR11895">
    <property type="entry name" value="TRANSAMIDASE"/>
    <property type="match status" value="1"/>
</dbReference>
<dbReference type="Gene3D" id="3.90.1300.10">
    <property type="entry name" value="Amidase signature (AS) domain"/>
    <property type="match status" value="1"/>
</dbReference>
<dbReference type="Pfam" id="PF01425">
    <property type="entry name" value="Amidase"/>
    <property type="match status" value="1"/>
</dbReference>
<name>X1MG98_9ZZZZ</name>
<feature type="domain" description="Amidase" evidence="1">
    <location>
        <begin position="29"/>
        <end position="105"/>
    </location>
</feature>
<evidence type="ECO:0000259" key="1">
    <source>
        <dbReference type="Pfam" id="PF01425"/>
    </source>
</evidence>
<feature type="non-terminal residue" evidence="2">
    <location>
        <position position="106"/>
    </location>
</feature>
<reference evidence="2" key="1">
    <citation type="journal article" date="2014" name="Front. Microbiol.">
        <title>High frequency of phylogenetically diverse reductive dehalogenase-homologous genes in deep subseafloor sedimentary metagenomes.</title>
        <authorList>
            <person name="Kawai M."/>
            <person name="Futagami T."/>
            <person name="Toyoda A."/>
            <person name="Takaki Y."/>
            <person name="Nishi S."/>
            <person name="Hori S."/>
            <person name="Arai W."/>
            <person name="Tsubouchi T."/>
            <person name="Morono Y."/>
            <person name="Uchiyama I."/>
            <person name="Ito T."/>
            <person name="Fujiyama A."/>
            <person name="Inagaki F."/>
            <person name="Takami H."/>
        </authorList>
    </citation>
    <scope>NUCLEOTIDE SEQUENCE</scope>
    <source>
        <strain evidence="2">Expedition CK06-06</strain>
    </source>
</reference>
<dbReference type="PANTHER" id="PTHR11895:SF7">
    <property type="entry name" value="GLUTAMYL-TRNA(GLN) AMIDOTRANSFERASE SUBUNIT A, MITOCHONDRIAL"/>
    <property type="match status" value="1"/>
</dbReference>
<sequence length="106" mass="11457">MAIAKKPCDLTITEAAAAIAAGELTALQLVNSCLERIDALEEKIKAWALLDREGALAAAHRLDEELRRGQRRGPLHGIPMGIKDIFYTAGLRTEAGSPFWSGFIPS</sequence>
<proteinExistence type="predicted"/>
<dbReference type="EMBL" id="BARV01016767">
    <property type="protein sequence ID" value="GAI30667.1"/>
    <property type="molecule type" value="Genomic_DNA"/>
</dbReference>
<protein>
    <recommendedName>
        <fullName evidence="1">Amidase domain-containing protein</fullName>
    </recommendedName>
</protein>
<dbReference type="InterPro" id="IPR023631">
    <property type="entry name" value="Amidase_dom"/>
</dbReference>
<organism evidence="2">
    <name type="scientific">marine sediment metagenome</name>
    <dbReference type="NCBI Taxonomy" id="412755"/>
    <lineage>
        <taxon>unclassified sequences</taxon>
        <taxon>metagenomes</taxon>
        <taxon>ecological metagenomes</taxon>
    </lineage>
</organism>
<evidence type="ECO:0000313" key="2">
    <source>
        <dbReference type="EMBL" id="GAI30667.1"/>
    </source>
</evidence>
<dbReference type="GO" id="GO:0003824">
    <property type="term" value="F:catalytic activity"/>
    <property type="evidence" value="ECO:0007669"/>
    <property type="project" value="InterPro"/>
</dbReference>